<protein>
    <submittedName>
        <fullName evidence="3">SH3 domain-containing protein</fullName>
    </submittedName>
</protein>
<keyword evidence="4" id="KW-1185">Reference proteome</keyword>
<feature type="signal peptide" evidence="1">
    <location>
        <begin position="1"/>
        <end position="21"/>
    </location>
</feature>
<dbReference type="Gene3D" id="2.30.30.40">
    <property type="entry name" value="SH3 Domains"/>
    <property type="match status" value="1"/>
</dbReference>
<keyword evidence="1" id="KW-0732">Signal</keyword>
<dbReference type="EMBL" id="QRDV01000003">
    <property type="protein sequence ID" value="RED44575.1"/>
    <property type="molecule type" value="Genomic_DNA"/>
</dbReference>
<evidence type="ECO:0000313" key="4">
    <source>
        <dbReference type="Proteomes" id="UP000256980"/>
    </source>
</evidence>
<sequence>MNFLKQILAVGLLLGVTTISAQEQAYVAAESGLSLRDQPDVSGKMLSKLAYGEAIGVLEKTDKKLVILDAGEKVSGEWVKVETRNHIGYVFNGYLSSTKISKTIRLDLDKLNVEIKNLATSDYKRLHNLKQQDSAKINVDLGASPERKQIVLVDNDYKHVSIFQRYENSISFMSENAQCDSKNWKHFDSEWKPLKKVRSNAFETLAYTENDWKKFIKTATEDLKTEVIDQCGEDWLDYFKKIENLKDHPVGVSTKRVFLKIILTDFENNITEKIIEFDIPNGC</sequence>
<evidence type="ECO:0000259" key="2">
    <source>
        <dbReference type="PROSITE" id="PS51781"/>
    </source>
</evidence>
<feature type="chain" id="PRO_5017688553" evidence="1">
    <location>
        <begin position="22"/>
        <end position="283"/>
    </location>
</feature>
<reference evidence="3 4" key="1">
    <citation type="submission" date="2018-07" db="EMBL/GenBank/DDBJ databases">
        <title>Genomic Encyclopedia of Type Strains, Phase III (KMG-III): the genomes of soil and plant-associated and newly described type strains.</title>
        <authorList>
            <person name="Whitman W."/>
        </authorList>
    </citation>
    <scope>NUCLEOTIDE SEQUENCE [LARGE SCALE GENOMIC DNA]</scope>
    <source>
        <strain evidence="3 4">CECT 7946</strain>
    </source>
</reference>
<proteinExistence type="predicted"/>
<organism evidence="3 4">
    <name type="scientific">Winogradskyella eximia</name>
    <dbReference type="NCBI Taxonomy" id="262006"/>
    <lineage>
        <taxon>Bacteria</taxon>
        <taxon>Pseudomonadati</taxon>
        <taxon>Bacteroidota</taxon>
        <taxon>Flavobacteriia</taxon>
        <taxon>Flavobacteriales</taxon>
        <taxon>Flavobacteriaceae</taxon>
        <taxon>Winogradskyella</taxon>
    </lineage>
</organism>
<name>A0A3D9H4X8_9FLAO</name>
<accession>A0A3D9H4X8</accession>
<dbReference type="Proteomes" id="UP000256980">
    <property type="component" value="Unassembled WGS sequence"/>
</dbReference>
<dbReference type="Pfam" id="PF08239">
    <property type="entry name" value="SH3_3"/>
    <property type="match status" value="1"/>
</dbReference>
<dbReference type="AlphaFoldDB" id="A0A3D9H4X8"/>
<feature type="domain" description="SH3b" evidence="2">
    <location>
        <begin position="22"/>
        <end position="99"/>
    </location>
</feature>
<gene>
    <name evidence="3" type="ORF">DFQ10_103262</name>
</gene>
<dbReference type="OrthoDB" id="5984340at2"/>
<dbReference type="InterPro" id="IPR003646">
    <property type="entry name" value="SH3-like_bac-type"/>
</dbReference>
<evidence type="ECO:0000313" key="3">
    <source>
        <dbReference type="EMBL" id="RED44575.1"/>
    </source>
</evidence>
<evidence type="ECO:0000256" key="1">
    <source>
        <dbReference type="SAM" id="SignalP"/>
    </source>
</evidence>
<dbReference type="RefSeq" id="WP_115817172.1">
    <property type="nucleotide sequence ID" value="NZ_QRDV01000003.1"/>
</dbReference>
<comment type="caution">
    <text evidence="3">The sequence shown here is derived from an EMBL/GenBank/DDBJ whole genome shotgun (WGS) entry which is preliminary data.</text>
</comment>
<dbReference type="PROSITE" id="PS51781">
    <property type="entry name" value="SH3B"/>
    <property type="match status" value="1"/>
</dbReference>